<protein>
    <recommendedName>
        <fullName evidence="3">YolD-like family protein</fullName>
    </recommendedName>
</protein>
<sequence>MFGGAIMQIEQKSIFKFTPQIISKKLRHIFEETPADDQQAGLLTPQPAKQRQLFLKRAIKDKIKATFQLMPINNDGYPVNVTGNIAQLANSNRYLITNQNVSYVVNFDQIRYIANLGSTSSSVDTQI</sequence>
<evidence type="ECO:0000313" key="1">
    <source>
        <dbReference type="EMBL" id="OTA89887.1"/>
    </source>
</evidence>
<comment type="caution">
    <text evidence="1">The sequence shown here is derived from an EMBL/GenBank/DDBJ whole genome shotgun (WGS) entry which is preliminary data.</text>
</comment>
<dbReference type="RefSeq" id="WP_086142456.1">
    <property type="nucleotide sequence ID" value="NZ_MIMF01000359.1"/>
</dbReference>
<name>A0AAE5J7C7_LIMRT</name>
<dbReference type="EMBL" id="MIMV01000110">
    <property type="protein sequence ID" value="OTA89887.1"/>
    <property type="molecule type" value="Genomic_DNA"/>
</dbReference>
<evidence type="ECO:0000313" key="2">
    <source>
        <dbReference type="Proteomes" id="UP000194219"/>
    </source>
</evidence>
<dbReference type="AlphaFoldDB" id="A0AAE5J7C7"/>
<gene>
    <name evidence="1" type="ORF">BHL83_04170</name>
</gene>
<dbReference type="Proteomes" id="UP000194219">
    <property type="component" value="Unassembled WGS sequence"/>
</dbReference>
<accession>A0AAE5J7C7</accession>
<reference evidence="1 2" key="1">
    <citation type="submission" date="2016-09" db="EMBL/GenBank/DDBJ databases">
        <title>Lactobacillus reuteri KLR3006, genome sequencing and assembly.</title>
        <authorList>
            <person name="Lee J.-Y."/>
            <person name="Kim E.B."/>
            <person name="Choi Y.-J."/>
        </authorList>
    </citation>
    <scope>NUCLEOTIDE SEQUENCE [LARGE SCALE GENOMIC DNA]</scope>
    <source>
        <strain evidence="1 2">KLR3006</strain>
    </source>
</reference>
<evidence type="ECO:0008006" key="3">
    <source>
        <dbReference type="Google" id="ProtNLM"/>
    </source>
</evidence>
<organism evidence="1 2">
    <name type="scientific">Limosilactobacillus reuteri</name>
    <name type="common">Lactobacillus reuteri</name>
    <dbReference type="NCBI Taxonomy" id="1598"/>
    <lineage>
        <taxon>Bacteria</taxon>
        <taxon>Bacillati</taxon>
        <taxon>Bacillota</taxon>
        <taxon>Bacilli</taxon>
        <taxon>Lactobacillales</taxon>
        <taxon>Lactobacillaceae</taxon>
        <taxon>Limosilactobacillus</taxon>
    </lineage>
</organism>
<proteinExistence type="predicted"/>